<evidence type="ECO:0008006" key="4">
    <source>
        <dbReference type="Google" id="ProtNLM"/>
    </source>
</evidence>
<sequence>MRSRLNFLQKTYPYCAAFYRTLLAFIAGYIFMAYLAYDLAHLLSFYFPKAESIYLAAITAILLYLVFVISSFCINCLWKLTLLSLISCGFFYFISLYIG</sequence>
<evidence type="ECO:0000313" key="2">
    <source>
        <dbReference type="EMBL" id="HCM31625.1"/>
    </source>
</evidence>
<evidence type="ECO:0000256" key="1">
    <source>
        <dbReference type="SAM" id="Phobius"/>
    </source>
</evidence>
<feature type="transmembrane region" description="Helical" evidence="1">
    <location>
        <begin position="80"/>
        <end position="98"/>
    </location>
</feature>
<accession>A0A3D3G183</accession>
<dbReference type="AlphaFoldDB" id="A0A3D3G183"/>
<feature type="transmembrane region" description="Helical" evidence="1">
    <location>
        <begin position="52"/>
        <end position="73"/>
    </location>
</feature>
<dbReference type="EMBL" id="DPXL01000110">
    <property type="protein sequence ID" value="HCM31625.1"/>
    <property type="molecule type" value="Genomic_DNA"/>
</dbReference>
<reference evidence="2 3" key="1">
    <citation type="journal article" date="2018" name="Nat. Biotechnol.">
        <title>A standardized bacterial taxonomy based on genome phylogeny substantially revises the tree of life.</title>
        <authorList>
            <person name="Parks D.H."/>
            <person name="Chuvochina M."/>
            <person name="Waite D.W."/>
            <person name="Rinke C."/>
            <person name="Skarshewski A."/>
            <person name="Chaumeil P.A."/>
            <person name="Hugenholtz P."/>
        </authorList>
    </citation>
    <scope>NUCLEOTIDE SEQUENCE [LARGE SCALE GENOMIC DNA]</scope>
    <source>
        <strain evidence="2">UBA10045</strain>
    </source>
</reference>
<protein>
    <recommendedName>
        <fullName evidence="4">Iron transporter</fullName>
    </recommendedName>
</protein>
<organism evidence="2 3">
    <name type="scientific">Acinetobacter radioresistens</name>
    <dbReference type="NCBI Taxonomy" id="40216"/>
    <lineage>
        <taxon>Bacteria</taxon>
        <taxon>Pseudomonadati</taxon>
        <taxon>Pseudomonadota</taxon>
        <taxon>Gammaproteobacteria</taxon>
        <taxon>Moraxellales</taxon>
        <taxon>Moraxellaceae</taxon>
        <taxon>Acinetobacter</taxon>
    </lineage>
</organism>
<gene>
    <name evidence="2" type="ORF">DIC32_08820</name>
</gene>
<keyword evidence="1" id="KW-0472">Membrane</keyword>
<evidence type="ECO:0000313" key="3">
    <source>
        <dbReference type="Proteomes" id="UP000262257"/>
    </source>
</evidence>
<keyword evidence="1" id="KW-0812">Transmembrane</keyword>
<proteinExistence type="predicted"/>
<comment type="caution">
    <text evidence="2">The sequence shown here is derived from an EMBL/GenBank/DDBJ whole genome shotgun (WGS) entry which is preliminary data.</text>
</comment>
<dbReference type="Proteomes" id="UP000262257">
    <property type="component" value="Unassembled WGS sequence"/>
</dbReference>
<feature type="transmembrane region" description="Helical" evidence="1">
    <location>
        <begin position="12"/>
        <end position="32"/>
    </location>
</feature>
<name>A0A3D3G183_ACIRA</name>
<keyword evidence="1" id="KW-1133">Transmembrane helix</keyword>